<evidence type="ECO:0000256" key="1">
    <source>
        <dbReference type="SAM" id="MobiDB-lite"/>
    </source>
</evidence>
<comment type="caution">
    <text evidence="2">The sequence shown here is derived from an EMBL/GenBank/DDBJ whole genome shotgun (WGS) entry which is preliminary data.</text>
</comment>
<dbReference type="Proteomes" id="UP000265520">
    <property type="component" value="Unassembled WGS sequence"/>
</dbReference>
<protein>
    <submittedName>
        <fullName evidence="2">Uncharacterized protein</fullName>
    </submittedName>
</protein>
<name>A0A392T072_9FABA</name>
<keyword evidence="3" id="KW-1185">Reference proteome</keyword>
<reference evidence="2 3" key="1">
    <citation type="journal article" date="2018" name="Front. Plant Sci.">
        <title>Red Clover (Trifolium pratense) and Zigzag Clover (T. medium) - A Picture of Genomic Similarities and Differences.</title>
        <authorList>
            <person name="Dluhosova J."/>
            <person name="Istvanek J."/>
            <person name="Nedelnik J."/>
            <person name="Repkova J."/>
        </authorList>
    </citation>
    <scope>NUCLEOTIDE SEQUENCE [LARGE SCALE GENOMIC DNA]</scope>
    <source>
        <strain evidence="3">cv. 10/8</strain>
        <tissue evidence="2">Leaf</tissue>
    </source>
</reference>
<feature type="non-terminal residue" evidence="2">
    <location>
        <position position="1"/>
    </location>
</feature>
<organism evidence="2 3">
    <name type="scientific">Trifolium medium</name>
    <dbReference type="NCBI Taxonomy" id="97028"/>
    <lineage>
        <taxon>Eukaryota</taxon>
        <taxon>Viridiplantae</taxon>
        <taxon>Streptophyta</taxon>
        <taxon>Embryophyta</taxon>
        <taxon>Tracheophyta</taxon>
        <taxon>Spermatophyta</taxon>
        <taxon>Magnoliopsida</taxon>
        <taxon>eudicotyledons</taxon>
        <taxon>Gunneridae</taxon>
        <taxon>Pentapetalae</taxon>
        <taxon>rosids</taxon>
        <taxon>fabids</taxon>
        <taxon>Fabales</taxon>
        <taxon>Fabaceae</taxon>
        <taxon>Papilionoideae</taxon>
        <taxon>50 kb inversion clade</taxon>
        <taxon>NPAAA clade</taxon>
        <taxon>Hologalegina</taxon>
        <taxon>IRL clade</taxon>
        <taxon>Trifolieae</taxon>
        <taxon>Trifolium</taxon>
    </lineage>
</organism>
<feature type="compositionally biased region" description="Low complexity" evidence="1">
    <location>
        <begin position="19"/>
        <end position="31"/>
    </location>
</feature>
<proteinExistence type="predicted"/>
<accession>A0A392T072</accession>
<sequence>SPPARRAIDSEISNLAIAEARNAPAPPAQRAVCRNLHQTKDF</sequence>
<dbReference type="EMBL" id="LXQA010464672">
    <property type="protein sequence ID" value="MCI53530.1"/>
    <property type="molecule type" value="Genomic_DNA"/>
</dbReference>
<evidence type="ECO:0000313" key="2">
    <source>
        <dbReference type="EMBL" id="MCI53530.1"/>
    </source>
</evidence>
<dbReference type="AlphaFoldDB" id="A0A392T072"/>
<evidence type="ECO:0000313" key="3">
    <source>
        <dbReference type="Proteomes" id="UP000265520"/>
    </source>
</evidence>
<feature type="region of interest" description="Disordered" evidence="1">
    <location>
        <begin position="19"/>
        <end position="42"/>
    </location>
</feature>